<evidence type="ECO:0000256" key="1">
    <source>
        <dbReference type="ARBA" id="ARBA00009375"/>
    </source>
</evidence>
<comment type="catalytic activity">
    <reaction evidence="4 7">
        <text>uridine(38/39/40) in tRNA = pseudouridine(38/39/40) in tRNA</text>
        <dbReference type="Rhea" id="RHEA:22376"/>
        <dbReference type="Rhea" id="RHEA-COMP:10085"/>
        <dbReference type="Rhea" id="RHEA-COMP:10087"/>
        <dbReference type="ChEBI" id="CHEBI:65314"/>
        <dbReference type="ChEBI" id="CHEBI:65315"/>
        <dbReference type="EC" id="5.4.99.12"/>
    </reaction>
</comment>
<dbReference type="NCBIfam" id="TIGR00071">
    <property type="entry name" value="hisT_truA"/>
    <property type="match status" value="1"/>
</dbReference>
<comment type="caution">
    <text evidence="4">Lacks conserved residue(s) required for the propagation of feature annotation.</text>
</comment>
<protein>
    <recommendedName>
        <fullName evidence="4">tRNA pseudouridine synthase A</fullName>
        <ecNumber evidence="4">5.4.99.12</ecNumber>
    </recommendedName>
    <alternativeName>
        <fullName evidence="4">tRNA pseudouridine(38-40) synthase</fullName>
    </alternativeName>
    <alternativeName>
        <fullName evidence="4">tRNA pseudouridylate synthase I</fullName>
    </alternativeName>
    <alternativeName>
        <fullName evidence="4">tRNA-uridine isomerase I</fullName>
    </alternativeName>
</protein>
<dbReference type="EC" id="5.4.99.12" evidence="4"/>
<dbReference type="GO" id="GO:0031119">
    <property type="term" value="P:tRNA pseudouridine synthesis"/>
    <property type="evidence" value="ECO:0007669"/>
    <property type="project" value="UniProtKB-UniRule"/>
</dbReference>
<dbReference type="Pfam" id="PF01416">
    <property type="entry name" value="PseudoU_synth_1"/>
    <property type="match status" value="2"/>
</dbReference>
<dbReference type="Gene3D" id="3.30.70.660">
    <property type="entry name" value="Pseudouridine synthase I, catalytic domain, C-terminal subdomain"/>
    <property type="match status" value="1"/>
</dbReference>
<organism evidence="9 10">
    <name type="scientific">Caedimonas varicaedens</name>
    <dbReference type="NCBI Taxonomy" id="1629334"/>
    <lineage>
        <taxon>Bacteria</taxon>
        <taxon>Pseudomonadati</taxon>
        <taxon>Pseudomonadota</taxon>
        <taxon>Alphaproteobacteria</taxon>
        <taxon>Holosporales</taxon>
        <taxon>Caedimonadaceae</taxon>
        <taxon>Caedimonas</taxon>
    </lineage>
</organism>
<dbReference type="EMBL" id="BBVC01000020">
    <property type="protein sequence ID" value="GAO97865.1"/>
    <property type="molecule type" value="Genomic_DNA"/>
</dbReference>
<comment type="similarity">
    <text evidence="1 4 7">Belongs to the tRNA pseudouridine synthase TruA family.</text>
</comment>
<dbReference type="PANTHER" id="PTHR11142">
    <property type="entry name" value="PSEUDOURIDYLATE SYNTHASE"/>
    <property type="match status" value="1"/>
</dbReference>
<evidence type="ECO:0000313" key="9">
    <source>
        <dbReference type="EMBL" id="GAO97865.1"/>
    </source>
</evidence>
<feature type="active site" description="Nucleophile" evidence="4 5">
    <location>
        <position position="66"/>
    </location>
</feature>
<dbReference type="InterPro" id="IPR020103">
    <property type="entry name" value="PsdUridine_synth_cat_dom_sf"/>
</dbReference>
<evidence type="ECO:0000256" key="2">
    <source>
        <dbReference type="ARBA" id="ARBA00022694"/>
    </source>
</evidence>
<evidence type="ECO:0000256" key="5">
    <source>
        <dbReference type="PIRSR" id="PIRSR001430-1"/>
    </source>
</evidence>
<name>A0A0K8MBF2_9PROT</name>
<evidence type="ECO:0000256" key="6">
    <source>
        <dbReference type="PIRSR" id="PIRSR001430-2"/>
    </source>
</evidence>
<dbReference type="InterPro" id="IPR020095">
    <property type="entry name" value="PsdUridine_synth_TruA_C"/>
</dbReference>
<dbReference type="Proteomes" id="UP000036771">
    <property type="component" value="Unassembled WGS sequence"/>
</dbReference>
<feature type="domain" description="Pseudouridine synthase I TruA alpha/beta" evidence="8">
    <location>
        <begin position="21"/>
        <end position="118"/>
    </location>
</feature>
<dbReference type="GO" id="GO:0003723">
    <property type="term" value="F:RNA binding"/>
    <property type="evidence" value="ECO:0007669"/>
    <property type="project" value="InterPro"/>
</dbReference>
<dbReference type="InterPro" id="IPR020097">
    <property type="entry name" value="PsdUridine_synth_TruA_a/b_dom"/>
</dbReference>
<feature type="domain" description="Pseudouridine synthase I TruA alpha/beta" evidence="8">
    <location>
        <begin position="158"/>
        <end position="259"/>
    </location>
</feature>
<comment type="function">
    <text evidence="4">Formation of pseudouridine at positions 38, 39 and 40 in the anticodon stem and loop of transfer RNAs.</text>
</comment>
<dbReference type="AlphaFoldDB" id="A0A0K8MBF2"/>
<dbReference type="HAMAP" id="MF_00171">
    <property type="entry name" value="TruA"/>
    <property type="match status" value="1"/>
</dbReference>
<reference evidence="9 10" key="1">
    <citation type="submission" date="2015-03" db="EMBL/GenBank/DDBJ databases">
        <title>Caedibacter varicaedens, whole genome shotgun sequence.</title>
        <authorList>
            <person name="Suzuki H."/>
            <person name="Dapper A.L."/>
            <person name="Gibson A.K."/>
            <person name="Jackson C."/>
            <person name="Lee H."/>
            <person name="Pejaver V.R."/>
            <person name="Doak T."/>
            <person name="Lynch M."/>
        </authorList>
    </citation>
    <scope>NUCLEOTIDE SEQUENCE [LARGE SCALE GENOMIC DNA]</scope>
</reference>
<gene>
    <name evidence="4 9" type="primary">truA</name>
    <name evidence="9" type="ORF">Cva_00505</name>
</gene>
<proteinExistence type="inferred from homology"/>
<dbReference type="STRING" id="1629334.Cva_00505"/>
<dbReference type="PIRSF" id="PIRSF001430">
    <property type="entry name" value="tRNA_psdUrid_synth"/>
    <property type="match status" value="1"/>
</dbReference>
<dbReference type="FunFam" id="3.30.70.580:FF:000001">
    <property type="entry name" value="tRNA pseudouridine synthase A"/>
    <property type="match status" value="1"/>
</dbReference>
<evidence type="ECO:0000313" key="10">
    <source>
        <dbReference type="Proteomes" id="UP000036771"/>
    </source>
</evidence>
<evidence type="ECO:0000256" key="7">
    <source>
        <dbReference type="RuleBase" id="RU003792"/>
    </source>
</evidence>
<keyword evidence="10" id="KW-1185">Reference proteome</keyword>
<comment type="caution">
    <text evidence="9">The sequence shown here is derived from an EMBL/GenBank/DDBJ whole genome shotgun (WGS) entry which is preliminary data.</text>
</comment>
<evidence type="ECO:0000256" key="3">
    <source>
        <dbReference type="ARBA" id="ARBA00023235"/>
    </source>
</evidence>
<feature type="binding site" evidence="4 6">
    <location>
        <position position="125"/>
    </location>
    <ligand>
        <name>substrate</name>
    </ligand>
</feature>
<dbReference type="GO" id="GO:0160147">
    <property type="term" value="F:tRNA pseudouridine(38-40) synthase activity"/>
    <property type="evidence" value="ECO:0007669"/>
    <property type="project" value="UniProtKB-EC"/>
</dbReference>
<dbReference type="InterPro" id="IPR020094">
    <property type="entry name" value="TruA/RsuA/RluB/E/F_N"/>
</dbReference>
<sequence>MVCPCQKGRSLILPMTRYKILVEYEGTPFVGWQFQTNGISVQGVLEEAILNFSQERVRVEGAGRTDAGVHAHGQVAHFDLLKAFTSHKVQEALNFYLRLHPVVVLACEIVEDCFHARFSAIRRSYRYIILNRQSPPALVKNRVWWIPKPLNLGAMEHAAQYFVGQHDFTTFRATGCQASSPVKTLDRFDVQRYEDQIWFDVEARSFLHHQVRNMVGSLKWVGEGKWQSETIVQALEQKSRIAGGPTAPPEGLYFLKVIY</sequence>
<dbReference type="PANTHER" id="PTHR11142:SF0">
    <property type="entry name" value="TRNA PSEUDOURIDINE SYNTHASE-LIKE 1"/>
    <property type="match status" value="1"/>
</dbReference>
<keyword evidence="2 4" id="KW-0819">tRNA processing</keyword>
<accession>A0A0K8MBF2</accession>
<dbReference type="SUPFAM" id="SSF55120">
    <property type="entry name" value="Pseudouridine synthase"/>
    <property type="match status" value="1"/>
</dbReference>
<comment type="subunit">
    <text evidence="4">Homodimer.</text>
</comment>
<dbReference type="Gene3D" id="3.30.70.580">
    <property type="entry name" value="Pseudouridine synthase I, catalytic domain, N-terminal subdomain"/>
    <property type="match status" value="1"/>
</dbReference>
<dbReference type="InterPro" id="IPR001406">
    <property type="entry name" value="PsdUridine_synth_TruA"/>
</dbReference>
<evidence type="ECO:0000259" key="8">
    <source>
        <dbReference type="Pfam" id="PF01416"/>
    </source>
</evidence>
<evidence type="ECO:0000256" key="4">
    <source>
        <dbReference type="HAMAP-Rule" id="MF_00171"/>
    </source>
</evidence>
<keyword evidence="3 4" id="KW-0413">Isomerase</keyword>
<dbReference type="CDD" id="cd02570">
    <property type="entry name" value="PseudoU_synth_EcTruA"/>
    <property type="match status" value="1"/>
</dbReference>